<dbReference type="Pfam" id="PF15104">
    <property type="entry name" value="CFAP141"/>
    <property type="match status" value="1"/>
</dbReference>
<name>A0A0L0DML0_THETB</name>
<accession>A0A0L0DML0</accession>
<dbReference type="RefSeq" id="XP_013754525.1">
    <property type="nucleotide sequence ID" value="XM_013899071.1"/>
</dbReference>
<dbReference type="AlphaFoldDB" id="A0A0L0DML0"/>
<gene>
    <name evidence="1" type="ORF">AMSG_08749</name>
</gene>
<reference evidence="1 2" key="1">
    <citation type="submission" date="2010-05" db="EMBL/GenBank/DDBJ databases">
        <title>The Genome Sequence of Thecamonas trahens ATCC 50062.</title>
        <authorList>
            <consortium name="The Broad Institute Genome Sequencing Platform"/>
            <person name="Russ C."/>
            <person name="Cuomo C."/>
            <person name="Shea T."/>
            <person name="Young S.K."/>
            <person name="Zeng Q."/>
            <person name="Koehrsen M."/>
            <person name="Haas B."/>
            <person name="Borodovsky M."/>
            <person name="Guigo R."/>
            <person name="Alvarado L."/>
            <person name="Berlin A."/>
            <person name="Bochicchio J."/>
            <person name="Borenstein D."/>
            <person name="Chapman S."/>
            <person name="Chen Z."/>
            <person name="Freedman E."/>
            <person name="Gellesch M."/>
            <person name="Goldberg J."/>
            <person name="Griggs A."/>
            <person name="Gujja S."/>
            <person name="Heilman E."/>
            <person name="Heiman D."/>
            <person name="Hepburn T."/>
            <person name="Howarth C."/>
            <person name="Jen D."/>
            <person name="Larson L."/>
            <person name="Mehta T."/>
            <person name="Park D."/>
            <person name="Pearson M."/>
            <person name="Roberts A."/>
            <person name="Saif S."/>
            <person name="Shenoy N."/>
            <person name="Sisk P."/>
            <person name="Stolte C."/>
            <person name="Sykes S."/>
            <person name="Thomson T."/>
            <person name="Walk T."/>
            <person name="White J."/>
            <person name="Yandava C."/>
            <person name="Burger G."/>
            <person name="Gray M.W."/>
            <person name="Holland P.W.H."/>
            <person name="King N."/>
            <person name="Lang F.B.F."/>
            <person name="Roger A.J."/>
            <person name="Ruiz-Trillo I."/>
            <person name="Lander E."/>
            <person name="Nusbaum C."/>
        </authorList>
    </citation>
    <scope>NUCLEOTIDE SEQUENCE [LARGE SCALE GENOMIC DNA]</scope>
    <source>
        <strain evidence="1 2">ATCC 50062</strain>
    </source>
</reference>
<keyword evidence="2" id="KW-1185">Reference proteome</keyword>
<proteinExistence type="predicted"/>
<organism evidence="1 2">
    <name type="scientific">Thecamonas trahens ATCC 50062</name>
    <dbReference type="NCBI Taxonomy" id="461836"/>
    <lineage>
        <taxon>Eukaryota</taxon>
        <taxon>Apusozoa</taxon>
        <taxon>Apusomonadida</taxon>
        <taxon>Apusomonadidae</taxon>
        <taxon>Thecamonas</taxon>
    </lineage>
</organism>
<dbReference type="EMBL" id="GL349480">
    <property type="protein sequence ID" value="KNC53261.1"/>
    <property type="molecule type" value="Genomic_DNA"/>
</dbReference>
<evidence type="ECO:0000313" key="1">
    <source>
        <dbReference type="EMBL" id="KNC53261.1"/>
    </source>
</evidence>
<dbReference type="GeneID" id="25567369"/>
<dbReference type="Proteomes" id="UP000054408">
    <property type="component" value="Unassembled WGS sequence"/>
</dbReference>
<protein>
    <submittedName>
        <fullName evidence="1">Uncharacterized protein</fullName>
    </submittedName>
</protein>
<dbReference type="InterPro" id="IPR029375">
    <property type="entry name" value="CFAP141"/>
</dbReference>
<sequence>MAAPRSFYQGGGATVANAMLANTVAENNRIADAQAHAQQIQRAETETLWRSKLDVGLHGRTQRAQAAMREDEVSLARKELLILRRRELKERLARDAAEQEAALARNGLSIYHGVDGLE</sequence>
<evidence type="ECO:0000313" key="2">
    <source>
        <dbReference type="Proteomes" id="UP000054408"/>
    </source>
</evidence>